<dbReference type="InterPro" id="IPR011989">
    <property type="entry name" value="ARM-like"/>
</dbReference>
<dbReference type="Gene3D" id="1.25.10.10">
    <property type="entry name" value="Leucine-rich Repeat Variant"/>
    <property type="match status" value="1"/>
</dbReference>
<keyword evidence="3" id="KW-0963">Cytoplasm</keyword>
<keyword evidence="8" id="KW-1185">Reference proteome</keyword>
<dbReference type="Proteomes" id="UP001141327">
    <property type="component" value="Unassembled WGS sequence"/>
</dbReference>
<organism evidence="7 8">
    <name type="scientific">Paratrimastix pyriformis</name>
    <dbReference type="NCBI Taxonomy" id="342808"/>
    <lineage>
        <taxon>Eukaryota</taxon>
        <taxon>Metamonada</taxon>
        <taxon>Preaxostyla</taxon>
        <taxon>Paratrimastigidae</taxon>
        <taxon>Paratrimastix</taxon>
    </lineage>
</organism>
<dbReference type="Pfam" id="PF13513">
    <property type="entry name" value="HEAT_EZ"/>
    <property type="match status" value="1"/>
</dbReference>
<evidence type="ECO:0000256" key="1">
    <source>
        <dbReference type="ARBA" id="ARBA00004496"/>
    </source>
</evidence>
<dbReference type="InterPro" id="IPR016024">
    <property type="entry name" value="ARM-type_fold"/>
</dbReference>
<proteinExistence type="predicted"/>
<dbReference type="Pfam" id="PF20168">
    <property type="entry name" value="PDS5"/>
    <property type="match status" value="1"/>
</dbReference>
<evidence type="ECO:0000256" key="5">
    <source>
        <dbReference type="ARBA" id="ARBA00022927"/>
    </source>
</evidence>
<accession>A0ABQ8USY4</accession>
<dbReference type="EMBL" id="JAPMOS010000004">
    <property type="protein sequence ID" value="KAJ4462253.1"/>
    <property type="molecule type" value="Genomic_DNA"/>
</dbReference>
<evidence type="ECO:0000256" key="4">
    <source>
        <dbReference type="ARBA" id="ARBA00022737"/>
    </source>
</evidence>
<dbReference type="InterPro" id="IPR040122">
    <property type="entry name" value="Importin_beta"/>
</dbReference>
<reference evidence="7" key="1">
    <citation type="journal article" date="2022" name="bioRxiv">
        <title>Genomics of Preaxostyla Flagellates Illuminates Evolutionary Transitions and the Path Towards Mitochondrial Loss.</title>
        <authorList>
            <person name="Novak L.V.F."/>
            <person name="Treitli S.C."/>
            <person name="Pyrih J."/>
            <person name="Halakuc P."/>
            <person name="Pipaliya S.V."/>
            <person name="Vacek V."/>
            <person name="Brzon O."/>
            <person name="Soukal P."/>
            <person name="Eme L."/>
            <person name="Dacks J.B."/>
            <person name="Karnkowska A."/>
            <person name="Elias M."/>
            <person name="Hampl V."/>
        </authorList>
    </citation>
    <scope>NUCLEOTIDE SEQUENCE</scope>
    <source>
        <strain evidence="7">RCP-MX</strain>
    </source>
</reference>
<evidence type="ECO:0000313" key="7">
    <source>
        <dbReference type="EMBL" id="KAJ4462253.1"/>
    </source>
</evidence>
<protein>
    <submittedName>
        <fullName evidence="7">Importin subunit beta-1</fullName>
    </submittedName>
</protein>
<evidence type="ECO:0000256" key="3">
    <source>
        <dbReference type="ARBA" id="ARBA00022490"/>
    </source>
</evidence>
<sequence>MEHLTQVLLNVFNPATREQSEQFLKSAEQANYPMFLLSLAGELANNEKPSQARGMAGLILKNALYAKESPERQLQLNQQWLALDPTVRTQIKQMAFATLSAADAEARNSATQLVARIGVCEIPVNQWPELINELLKNMKLPSEQVRMATLQCLGYLCQDMPGTYLAAFSNPILQAVVTGMAKDQNEQIRLYATRALFNALEFARRNLETDSERNYVMKIICEATQSADPKVRQAAFECLVKVAGLYYRHLGEYMEAIFSLTFNAIRSDPAEEVSQMALEFWATLCEEEIDLANEWAEYNEDRENNDPPAVPSAQFIEKALKFMVPLLTEVLMTKDENQDPDEWNKVMAAGHCLSLFAQNVGDSIVDHLMPFVRDNINHPTRWQNRDAAMLAFGSILEGPSKEKLAGLVEMSVPRMLEALKDPSLQVKDTAAWTIGQICELHPESIGTKLFEVMGALYEALSDVPRVANNVCWALHNIAKADPNAADDSKPTNHLSPYFPKLIQKLMETSAREDADENNLRMSAYSAVNVMIQNAAPDVFPDVLAVVPTLIQRLTAALGMTCNSTEDREEQYDLIALLCGVVQVILQRCGGLCRPVVPQLMGLFVQVINAHSATVQEEVLLCIGSVASILEAGFEEFLPHFMPFIQASLQNYQAHSVVECAVGVVGDIVRGLEKRVVNISEQLIGLLLEALRAPALNPKVKPSILSALGDVAMYVGQVFVRHLPAVMGMCRDASQTQVDLSNPDQVAYLNELREAIFDCYTGILQGLRSEHQGDIFLQYVESVVAFITIVEQDEDRYDGVTRSCVGVIGDLASTLGSKVRSYMHKDFVKHLIRDAINSPDAATKQIGEWAKEMIKPI</sequence>
<dbReference type="PROSITE" id="PS50166">
    <property type="entry name" value="IMPORTIN_B_NT"/>
    <property type="match status" value="1"/>
</dbReference>
<keyword evidence="2" id="KW-0813">Transport</keyword>
<gene>
    <name evidence="7" type="ORF">PAPYR_1451</name>
</gene>
<dbReference type="InterPro" id="IPR058584">
    <property type="entry name" value="IMB1_TNPO1-like_TPR"/>
</dbReference>
<evidence type="ECO:0000256" key="2">
    <source>
        <dbReference type="ARBA" id="ARBA00022448"/>
    </source>
</evidence>
<evidence type="ECO:0000259" key="6">
    <source>
        <dbReference type="PROSITE" id="PS50166"/>
    </source>
</evidence>
<dbReference type="PANTHER" id="PTHR10527">
    <property type="entry name" value="IMPORTIN BETA"/>
    <property type="match status" value="1"/>
</dbReference>
<comment type="subcellular location">
    <subcellularLocation>
        <location evidence="1">Cytoplasm</location>
    </subcellularLocation>
</comment>
<feature type="domain" description="Importin N-terminal" evidence="6">
    <location>
        <begin position="20"/>
        <end position="101"/>
    </location>
</feature>
<dbReference type="InterPro" id="IPR001494">
    <property type="entry name" value="Importin-beta_N"/>
</dbReference>
<keyword evidence="4" id="KW-0677">Repeat</keyword>
<keyword evidence="5" id="KW-0653">Protein transport</keyword>
<comment type="caution">
    <text evidence="7">The sequence shown here is derived from an EMBL/GenBank/DDBJ whole genome shotgun (WGS) entry which is preliminary data.</text>
</comment>
<dbReference type="SUPFAM" id="SSF48371">
    <property type="entry name" value="ARM repeat"/>
    <property type="match status" value="1"/>
</dbReference>
<evidence type="ECO:0000313" key="8">
    <source>
        <dbReference type="Proteomes" id="UP001141327"/>
    </source>
</evidence>
<dbReference type="Pfam" id="PF25574">
    <property type="entry name" value="TPR_IMB1"/>
    <property type="match status" value="1"/>
</dbReference>
<name>A0ABQ8USY4_9EUKA</name>